<dbReference type="NCBIfam" id="TIGR00751">
    <property type="entry name" value="menA"/>
    <property type="match status" value="1"/>
</dbReference>
<keyword evidence="7 8" id="KW-0472">Membrane</keyword>
<evidence type="ECO:0000256" key="6">
    <source>
        <dbReference type="ARBA" id="ARBA00022989"/>
    </source>
</evidence>
<feature type="transmembrane region" description="Helical" evidence="8">
    <location>
        <begin position="21"/>
        <end position="39"/>
    </location>
</feature>
<evidence type="ECO:0000256" key="8">
    <source>
        <dbReference type="HAMAP-Rule" id="MF_01937"/>
    </source>
</evidence>
<proteinExistence type="inferred from homology"/>
<comment type="pathway">
    <text evidence="8">Quinol/quinone metabolism; menaquinone biosynthesis; menaquinol from 1,4-dihydroxy-2-naphthoate: step 1/2.</text>
</comment>
<dbReference type="GO" id="GO:0005886">
    <property type="term" value="C:plasma membrane"/>
    <property type="evidence" value="ECO:0007669"/>
    <property type="project" value="UniProtKB-SubCell"/>
</dbReference>
<evidence type="ECO:0000313" key="11">
    <source>
        <dbReference type="Proteomes" id="UP000010796"/>
    </source>
</evidence>
<dbReference type="STRING" id="926556.Echvi_2465"/>
<dbReference type="KEGG" id="evi:Echvi_2465"/>
<dbReference type="GO" id="GO:0042371">
    <property type="term" value="P:vitamin K biosynthetic process"/>
    <property type="evidence" value="ECO:0007669"/>
    <property type="project" value="TreeGrafter"/>
</dbReference>
<evidence type="ECO:0000256" key="7">
    <source>
        <dbReference type="ARBA" id="ARBA00023136"/>
    </source>
</evidence>
<dbReference type="PANTHER" id="PTHR13929:SF0">
    <property type="entry name" value="UBIA PRENYLTRANSFERASE DOMAIN-CONTAINING PROTEIN 1"/>
    <property type="match status" value="1"/>
</dbReference>
<comment type="subcellular location">
    <subcellularLocation>
        <location evidence="8">Cell inner membrane</location>
        <topology evidence="8">Multi-pass membrane protein</topology>
    </subcellularLocation>
    <subcellularLocation>
        <location evidence="1">Membrane</location>
        <topology evidence="1">Multi-pass membrane protein</topology>
    </subcellularLocation>
</comment>
<dbReference type="eggNOG" id="COG1575">
    <property type="taxonomic scope" value="Bacteria"/>
</dbReference>
<comment type="catalytic activity">
    <reaction evidence="8">
        <text>an all-trans-polyprenyl diphosphate + 1,4-dihydroxy-2-naphthoate + H(+) = a 2-demethylmenaquinol + CO2 + diphosphate</text>
        <dbReference type="Rhea" id="RHEA:26478"/>
        <dbReference type="Rhea" id="RHEA-COMP:9563"/>
        <dbReference type="Rhea" id="RHEA-COMP:9564"/>
        <dbReference type="ChEBI" id="CHEBI:11173"/>
        <dbReference type="ChEBI" id="CHEBI:15378"/>
        <dbReference type="ChEBI" id="CHEBI:16526"/>
        <dbReference type="ChEBI" id="CHEBI:33019"/>
        <dbReference type="ChEBI" id="CHEBI:55437"/>
        <dbReference type="ChEBI" id="CHEBI:58914"/>
        <dbReference type="EC" id="2.5.1.74"/>
    </reaction>
</comment>
<feature type="transmembrane region" description="Helical" evidence="8">
    <location>
        <begin position="182"/>
        <end position="203"/>
    </location>
</feature>
<keyword evidence="6 8" id="KW-1133">Transmembrane helix</keyword>
<dbReference type="CDD" id="cd13962">
    <property type="entry name" value="PT_UbiA_UBIAD1"/>
    <property type="match status" value="1"/>
</dbReference>
<comment type="function">
    <text evidence="8">Conversion of 1,4-dihydroxy-2-naphthoate (DHNA) to demethylmenaquinone (DMK).</text>
</comment>
<dbReference type="Proteomes" id="UP000010796">
    <property type="component" value="Chromosome"/>
</dbReference>
<sequence>MDIAITSKKQAWLHAIRLRTLPLALASILMASFIAWFHGNFRWEVTVLAALTTTLLQILSNLANDYGDSVHGADSAEREGPIRAVQSGIIQPSEMKKAMVLLGILSFLCGVLLLYVALENWVLFFTFIGIGILSIFAAVNYTSGSNPYGYMGLGDISVFVFFGLVGVLGTYFLHSLEFSSSLVLPAISLGFFSTAVLNINNIRDIESDQKAGKKSIPVRIGRKAAVRYNWALILLGNVSLLVFCAVENVPGALTALVVMPLMIHIGLQVQRKTKSSDLDPYLKKMAISTLFWVLAFGIGMVVFS</sequence>
<protein>
    <recommendedName>
        <fullName evidence="8 9">1,4-dihydroxy-2-naphthoate octaprenyltransferase</fullName>
        <shortName evidence="8">DHNA-octaprenyltransferase</shortName>
        <ecNumber evidence="8 9">2.5.1.74</ecNumber>
    </recommendedName>
</protein>
<feature type="transmembrane region" description="Helical" evidence="8">
    <location>
        <begin position="98"/>
        <end position="116"/>
    </location>
</feature>
<dbReference type="NCBIfam" id="NF004750">
    <property type="entry name" value="PRK06080.1-2"/>
    <property type="match status" value="1"/>
</dbReference>
<keyword evidence="11" id="KW-1185">Reference proteome</keyword>
<dbReference type="GO" id="GO:0046428">
    <property type="term" value="F:1,4-dihydroxy-2-naphthoate polyprenyltransferase activity"/>
    <property type="evidence" value="ECO:0007669"/>
    <property type="project" value="UniProtKB-UniRule"/>
</dbReference>
<evidence type="ECO:0000313" key="10">
    <source>
        <dbReference type="EMBL" id="AGA78712.1"/>
    </source>
</evidence>
<keyword evidence="5 8" id="KW-0812">Transmembrane</keyword>
<dbReference type="InterPro" id="IPR026046">
    <property type="entry name" value="UBIAD1"/>
</dbReference>
<dbReference type="InterPro" id="IPR044878">
    <property type="entry name" value="UbiA_sf"/>
</dbReference>
<evidence type="ECO:0000256" key="3">
    <source>
        <dbReference type="ARBA" id="ARBA00022475"/>
    </source>
</evidence>
<dbReference type="EC" id="2.5.1.74" evidence="8 9"/>
<evidence type="ECO:0000256" key="2">
    <source>
        <dbReference type="ARBA" id="ARBA00022428"/>
    </source>
</evidence>
<dbReference type="PIRSF" id="PIRSF005355">
    <property type="entry name" value="UBIAD1"/>
    <property type="match status" value="1"/>
</dbReference>
<reference evidence="11" key="1">
    <citation type="submission" date="2012-02" db="EMBL/GenBank/DDBJ databases">
        <title>The complete genome of Echinicola vietnamensis DSM 17526.</title>
        <authorList>
            <person name="Lucas S."/>
            <person name="Copeland A."/>
            <person name="Lapidus A."/>
            <person name="Glavina del Rio T."/>
            <person name="Dalin E."/>
            <person name="Tice H."/>
            <person name="Bruce D."/>
            <person name="Goodwin L."/>
            <person name="Pitluck S."/>
            <person name="Peters L."/>
            <person name="Ovchinnikova G."/>
            <person name="Teshima H."/>
            <person name="Kyrpides N."/>
            <person name="Mavromatis K."/>
            <person name="Ivanova N."/>
            <person name="Brettin T."/>
            <person name="Detter J.C."/>
            <person name="Han C."/>
            <person name="Larimer F."/>
            <person name="Land M."/>
            <person name="Hauser L."/>
            <person name="Markowitz V."/>
            <person name="Cheng J.-F."/>
            <person name="Hugenholtz P."/>
            <person name="Woyke T."/>
            <person name="Wu D."/>
            <person name="Brambilla E."/>
            <person name="Klenk H.-P."/>
            <person name="Eisen J.A."/>
        </authorList>
    </citation>
    <scope>NUCLEOTIDE SEQUENCE [LARGE SCALE GENOMIC DNA]</scope>
    <source>
        <strain evidence="11">DSM 17526 / LMG 23754 / KMM 6221</strain>
    </source>
</reference>
<comment type="similarity">
    <text evidence="8">Belongs to the MenA family. Type 1 subfamily.</text>
</comment>
<dbReference type="PANTHER" id="PTHR13929">
    <property type="entry name" value="1,4-DIHYDROXY-2-NAPHTHOATE OCTAPRENYLTRANSFERASE"/>
    <property type="match status" value="1"/>
</dbReference>
<evidence type="ECO:0000256" key="9">
    <source>
        <dbReference type="NCBIfam" id="TIGR00751"/>
    </source>
</evidence>
<dbReference type="HOGENOM" id="CLU_043611_1_1_10"/>
<dbReference type="PATRIC" id="fig|926556.3.peg.2596"/>
<keyword evidence="4 8" id="KW-0808">Transferase</keyword>
<dbReference type="Gene3D" id="1.10.357.140">
    <property type="entry name" value="UbiA prenyltransferase"/>
    <property type="match status" value="1"/>
</dbReference>
<name>L0FZI2_ECHVK</name>
<dbReference type="UniPathway" id="UPA00079">
    <property type="reaction ID" value="UER00168"/>
</dbReference>
<keyword evidence="8" id="KW-0997">Cell inner membrane</keyword>
<dbReference type="OrthoDB" id="9767568at2"/>
<gene>
    <name evidence="8" type="primary">menA</name>
    <name evidence="10" type="ordered locus">Echvi_2465</name>
</gene>
<dbReference type="Pfam" id="PF01040">
    <property type="entry name" value="UbiA"/>
    <property type="match status" value="1"/>
</dbReference>
<dbReference type="RefSeq" id="WP_015266268.1">
    <property type="nucleotide sequence ID" value="NC_019904.1"/>
</dbReference>
<feature type="transmembrane region" description="Helical" evidence="8">
    <location>
        <begin position="153"/>
        <end position="176"/>
    </location>
</feature>
<evidence type="ECO:0000256" key="5">
    <source>
        <dbReference type="ARBA" id="ARBA00022692"/>
    </source>
</evidence>
<evidence type="ECO:0000256" key="1">
    <source>
        <dbReference type="ARBA" id="ARBA00004141"/>
    </source>
</evidence>
<feature type="transmembrane region" description="Helical" evidence="8">
    <location>
        <begin position="281"/>
        <end position="303"/>
    </location>
</feature>
<dbReference type="InterPro" id="IPR004657">
    <property type="entry name" value="MenA"/>
</dbReference>
<feature type="transmembrane region" description="Helical" evidence="8">
    <location>
        <begin position="249"/>
        <end position="269"/>
    </location>
</feature>
<organism evidence="10 11">
    <name type="scientific">Echinicola vietnamensis (strain DSM 17526 / LMG 23754 / KMM 6221)</name>
    <dbReference type="NCBI Taxonomy" id="926556"/>
    <lineage>
        <taxon>Bacteria</taxon>
        <taxon>Pseudomonadati</taxon>
        <taxon>Bacteroidota</taxon>
        <taxon>Cytophagia</taxon>
        <taxon>Cytophagales</taxon>
        <taxon>Cyclobacteriaceae</taxon>
        <taxon>Echinicola</taxon>
    </lineage>
</organism>
<dbReference type="EMBL" id="CP003346">
    <property type="protein sequence ID" value="AGA78712.1"/>
    <property type="molecule type" value="Genomic_DNA"/>
</dbReference>
<feature type="transmembrane region" description="Helical" evidence="8">
    <location>
        <begin position="224"/>
        <end position="243"/>
    </location>
</feature>
<keyword evidence="2 8" id="KW-0474">Menaquinone biosynthesis</keyword>
<dbReference type="GO" id="GO:0009234">
    <property type="term" value="P:menaquinone biosynthetic process"/>
    <property type="evidence" value="ECO:0007669"/>
    <property type="project" value="UniProtKB-UniRule"/>
</dbReference>
<dbReference type="AlphaFoldDB" id="L0FZI2"/>
<accession>L0FZI2</accession>
<dbReference type="NCBIfam" id="NF004751">
    <property type="entry name" value="PRK06080.1-3"/>
    <property type="match status" value="1"/>
</dbReference>
<dbReference type="HAMAP" id="MF_01937">
    <property type="entry name" value="MenA_1"/>
    <property type="match status" value="1"/>
</dbReference>
<evidence type="ECO:0000256" key="4">
    <source>
        <dbReference type="ARBA" id="ARBA00022679"/>
    </source>
</evidence>
<feature type="transmembrane region" description="Helical" evidence="8">
    <location>
        <begin position="122"/>
        <end position="141"/>
    </location>
</feature>
<dbReference type="Gene3D" id="1.20.120.1780">
    <property type="entry name" value="UbiA prenyltransferase"/>
    <property type="match status" value="1"/>
</dbReference>
<keyword evidence="3 8" id="KW-1003">Cell membrane</keyword>
<dbReference type="InterPro" id="IPR000537">
    <property type="entry name" value="UbiA_prenyltransferase"/>
</dbReference>